<gene>
    <name evidence="8" type="ORF">GGC33_07490</name>
</gene>
<proteinExistence type="predicted"/>
<dbReference type="RefSeq" id="WP_155083628.1">
    <property type="nucleotide sequence ID" value="NZ_WMIA01000007.1"/>
</dbReference>
<sequence>MTKIHPHCENLASQVNQVLELLQKNQEMRSHLDTYPVETSLRKAISPRFEIVFAGAFSAGKSMLINALLERELLYSAEGHATGIECYIEYAPLDKERVVMTFLSETEILQQIIAISQRVNINLQDVSITDSHIIDGIKQKCQEIIDKEGGVNKSELAKQANALLLLAEGFETNKDKIKPHDNATYSMEQFNFNNLTEAASYARRGKNSAVLKRLDYYCYHPLLEDGNVLVDLPGIDAPIEKDAKLSLDKIANPDTSLVICVLKPASAGDLTQKETELLETIKSNPAIRNRVFYVFNRIDETWYSGQLRQRLDNLINSDFSHTNRVYKTSGLLGFYGSQIKNTSEVNRFGLDSIFADSIKGIGGEEETPQFVSEFNNYCANSGKLTASNFRVSVNGYDTPNQNYVRILKEWGMPLIDKLIQDSGIIFFKEEITLYLTEEKRPELFKNLSDDLQPLCLNLKKEYQKQQRELYSQPQEIELMKQQELTRLNNKLQEIGNDFYSYLDEEVNRLINQENKQFNQDFQQLQSRFVNHLDELLDAFSVSETYSLAVKAHPRNQTAPLIAVLVEALYYISNSLEDVLIEELQYLVFNYVNDLVTAVRKQGFYLELTRLLNGDAGIYDELSALENKLYQALKAVATSECDRYVRETPQFYSEGTFSIYQFRETLKQTSQAYDASSMVEAEPAIRQLLKLDFEPKVNTTIRQVFRQTINQNIKTNLLPLAKQLADNILQQYDIARDNLQQTLEQEAKEKIAYNQQLMTEIKQDILVYNEAISGINNCLEAMKVFENKLPLINLLD</sequence>
<name>A0A844GV76_9CHRO</name>
<feature type="domain" description="Dynamin N-terminal" evidence="7">
    <location>
        <begin position="51"/>
        <end position="281"/>
    </location>
</feature>
<feature type="coiled-coil region" evidence="6">
    <location>
        <begin position="724"/>
        <end position="755"/>
    </location>
</feature>
<dbReference type="Gene3D" id="3.40.50.300">
    <property type="entry name" value="P-loop containing nucleotide triphosphate hydrolases"/>
    <property type="match status" value="1"/>
</dbReference>
<comment type="caution">
    <text evidence="8">The sequence shown here is derived from an EMBL/GenBank/DDBJ whole genome shotgun (WGS) entry which is preliminary data.</text>
</comment>
<evidence type="ECO:0000256" key="4">
    <source>
        <dbReference type="ARBA" id="ARBA00023134"/>
    </source>
</evidence>
<keyword evidence="2" id="KW-0547">Nucleotide-binding</keyword>
<dbReference type="EMBL" id="WMIA01000007">
    <property type="protein sequence ID" value="MTF38769.1"/>
    <property type="molecule type" value="Genomic_DNA"/>
</dbReference>
<evidence type="ECO:0000313" key="8">
    <source>
        <dbReference type="EMBL" id="MTF38769.1"/>
    </source>
</evidence>
<reference evidence="8 9" key="1">
    <citation type="submission" date="2019-11" db="EMBL/GenBank/DDBJ databases">
        <title>Isolation of a new High Light Tolerant Cyanobacteria.</title>
        <authorList>
            <person name="Dobson Z."/>
            <person name="Vaughn N."/>
            <person name="Vaughn M."/>
            <person name="Fromme P."/>
            <person name="Mazor Y."/>
        </authorList>
    </citation>
    <scope>NUCLEOTIDE SEQUENCE [LARGE SCALE GENOMIC DNA]</scope>
    <source>
        <strain evidence="8 9">0216</strain>
    </source>
</reference>
<dbReference type="InterPro" id="IPR027094">
    <property type="entry name" value="Mitofusin_fam"/>
</dbReference>
<keyword evidence="6" id="KW-0175">Coiled coil</keyword>
<evidence type="ECO:0000256" key="3">
    <source>
        <dbReference type="ARBA" id="ARBA00022801"/>
    </source>
</evidence>
<dbReference type="SUPFAM" id="SSF52540">
    <property type="entry name" value="P-loop containing nucleoside triphosphate hydrolases"/>
    <property type="match status" value="1"/>
</dbReference>
<comment type="subcellular location">
    <subcellularLocation>
        <location evidence="1">Membrane</location>
    </subcellularLocation>
</comment>
<dbReference type="GO" id="GO:0016020">
    <property type="term" value="C:membrane"/>
    <property type="evidence" value="ECO:0007669"/>
    <property type="project" value="UniProtKB-SubCell"/>
</dbReference>
<dbReference type="GO" id="GO:0003924">
    <property type="term" value="F:GTPase activity"/>
    <property type="evidence" value="ECO:0007669"/>
    <property type="project" value="InterPro"/>
</dbReference>
<evidence type="ECO:0000313" key="9">
    <source>
        <dbReference type="Proteomes" id="UP000437131"/>
    </source>
</evidence>
<keyword evidence="5" id="KW-0472">Membrane</keyword>
<dbReference type="InterPro" id="IPR045063">
    <property type="entry name" value="Dynamin_N"/>
</dbReference>
<dbReference type="Proteomes" id="UP000437131">
    <property type="component" value="Unassembled WGS sequence"/>
</dbReference>
<dbReference type="PANTHER" id="PTHR10465:SF0">
    <property type="entry name" value="SARCALUMENIN"/>
    <property type="match status" value="1"/>
</dbReference>
<protein>
    <submittedName>
        <fullName evidence="8">Dynamin family protein</fullName>
    </submittedName>
</protein>
<dbReference type="Pfam" id="PF00350">
    <property type="entry name" value="Dynamin_N"/>
    <property type="match status" value="1"/>
</dbReference>
<dbReference type="PANTHER" id="PTHR10465">
    <property type="entry name" value="TRANSMEMBRANE GTPASE FZO1"/>
    <property type="match status" value="1"/>
</dbReference>
<keyword evidence="3" id="KW-0378">Hydrolase</keyword>
<evidence type="ECO:0000256" key="2">
    <source>
        <dbReference type="ARBA" id="ARBA00022741"/>
    </source>
</evidence>
<keyword evidence="4" id="KW-0342">GTP-binding</keyword>
<evidence type="ECO:0000256" key="6">
    <source>
        <dbReference type="SAM" id="Coils"/>
    </source>
</evidence>
<dbReference type="AlphaFoldDB" id="A0A844GV76"/>
<evidence type="ECO:0000256" key="5">
    <source>
        <dbReference type="ARBA" id="ARBA00023136"/>
    </source>
</evidence>
<organism evidence="8 9">
    <name type="scientific">Cyanobacterium aponinum 0216</name>
    <dbReference type="NCBI Taxonomy" id="2676140"/>
    <lineage>
        <taxon>Bacteria</taxon>
        <taxon>Bacillati</taxon>
        <taxon>Cyanobacteriota</taxon>
        <taxon>Cyanophyceae</taxon>
        <taxon>Oscillatoriophycideae</taxon>
        <taxon>Chroococcales</taxon>
        <taxon>Geminocystaceae</taxon>
        <taxon>Cyanobacterium</taxon>
    </lineage>
</organism>
<evidence type="ECO:0000259" key="7">
    <source>
        <dbReference type="Pfam" id="PF00350"/>
    </source>
</evidence>
<accession>A0A844GV76</accession>
<dbReference type="GO" id="GO:0005525">
    <property type="term" value="F:GTP binding"/>
    <property type="evidence" value="ECO:0007669"/>
    <property type="project" value="UniProtKB-KW"/>
</dbReference>
<dbReference type="InterPro" id="IPR027417">
    <property type="entry name" value="P-loop_NTPase"/>
</dbReference>
<evidence type="ECO:0000256" key="1">
    <source>
        <dbReference type="ARBA" id="ARBA00004370"/>
    </source>
</evidence>